<feature type="compositionally biased region" description="Polar residues" evidence="1">
    <location>
        <begin position="37"/>
        <end position="53"/>
    </location>
</feature>
<feature type="region of interest" description="Disordered" evidence="1">
    <location>
        <begin position="559"/>
        <end position="630"/>
    </location>
</feature>
<feature type="compositionally biased region" description="Low complexity" evidence="1">
    <location>
        <begin position="818"/>
        <end position="857"/>
    </location>
</feature>
<feature type="compositionally biased region" description="Low complexity" evidence="1">
    <location>
        <begin position="134"/>
        <end position="146"/>
    </location>
</feature>
<organism evidence="2 3">
    <name type="scientific">Laccaria amethystina LaAM-08-1</name>
    <dbReference type="NCBI Taxonomy" id="1095629"/>
    <lineage>
        <taxon>Eukaryota</taxon>
        <taxon>Fungi</taxon>
        <taxon>Dikarya</taxon>
        <taxon>Basidiomycota</taxon>
        <taxon>Agaricomycotina</taxon>
        <taxon>Agaricomycetes</taxon>
        <taxon>Agaricomycetidae</taxon>
        <taxon>Agaricales</taxon>
        <taxon>Agaricineae</taxon>
        <taxon>Hydnangiaceae</taxon>
        <taxon>Laccaria</taxon>
    </lineage>
</organism>
<feature type="compositionally biased region" description="Low complexity" evidence="1">
    <location>
        <begin position="595"/>
        <end position="621"/>
    </location>
</feature>
<evidence type="ECO:0000313" key="3">
    <source>
        <dbReference type="Proteomes" id="UP000054477"/>
    </source>
</evidence>
<reference evidence="3" key="2">
    <citation type="submission" date="2015-01" db="EMBL/GenBank/DDBJ databases">
        <title>Evolutionary Origins and Diversification of the Mycorrhizal Mutualists.</title>
        <authorList>
            <consortium name="DOE Joint Genome Institute"/>
            <consortium name="Mycorrhizal Genomics Consortium"/>
            <person name="Kohler A."/>
            <person name="Kuo A."/>
            <person name="Nagy L.G."/>
            <person name="Floudas D."/>
            <person name="Copeland A."/>
            <person name="Barry K.W."/>
            <person name="Cichocki N."/>
            <person name="Veneault-Fourrey C."/>
            <person name="LaButti K."/>
            <person name="Lindquist E.A."/>
            <person name="Lipzen A."/>
            <person name="Lundell T."/>
            <person name="Morin E."/>
            <person name="Murat C."/>
            <person name="Riley R."/>
            <person name="Ohm R."/>
            <person name="Sun H."/>
            <person name="Tunlid A."/>
            <person name="Henrissat B."/>
            <person name="Grigoriev I.V."/>
            <person name="Hibbett D.S."/>
            <person name="Martin F."/>
        </authorList>
    </citation>
    <scope>NUCLEOTIDE SEQUENCE [LARGE SCALE GENOMIC DNA]</scope>
    <source>
        <strain evidence="3">LaAM-08-1</strain>
    </source>
</reference>
<feature type="region of interest" description="Disordered" evidence="1">
    <location>
        <begin position="377"/>
        <end position="546"/>
    </location>
</feature>
<dbReference type="Proteomes" id="UP000054477">
    <property type="component" value="Unassembled WGS sequence"/>
</dbReference>
<dbReference type="OrthoDB" id="3364707at2759"/>
<feature type="compositionally biased region" description="Low complexity" evidence="1">
    <location>
        <begin position="275"/>
        <end position="287"/>
    </location>
</feature>
<feature type="compositionally biased region" description="Basic and acidic residues" evidence="1">
    <location>
        <begin position="864"/>
        <end position="874"/>
    </location>
</feature>
<feature type="compositionally biased region" description="Pro residues" evidence="1">
    <location>
        <begin position="8"/>
        <end position="18"/>
    </location>
</feature>
<dbReference type="AlphaFoldDB" id="A0A0C9WU84"/>
<feature type="region of interest" description="Disordered" evidence="1">
    <location>
        <begin position="1"/>
        <end position="350"/>
    </location>
</feature>
<feature type="compositionally biased region" description="Basic and acidic residues" evidence="1">
    <location>
        <begin position="227"/>
        <end position="236"/>
    </location>
</feature>
<feature type="compositionally biased region" description="Low complexity" evidence="1">
    <location>
        <begin position="919"/>
        <end position="975"/>
    </location>
</feature>
<evidence type="ECO:0000313" key="2">
    <source>
        <dbReference type="EMBL" id="KIJ95745.1"/>
    </source>
</evidence>
<gene>
    <name evidence="2" type="ORF">K443DRAFT_682769</name>
</gene>
<name>A0A0C9WU84_9AGAR</name>
<feature type="compositionally biased region" description="Low complexity" evidence="1">
    <location>
        <begin position="743"/>
        <end position="752"/>
    </location>
</feature>
<feature type="region of interest" description="Disordered" evidence="1">
    <location>
        <begin position="655"/>
        <end position="713"/>
    </location>
</feature>
<feature type="compositionally biased region" description="Low complexity" evidence="1">
    <location>
        <begin position="95"/>
        <end position="125"/>
    </location>
</feature>
<feature type="compositionally biased region" description="Low complexity" evidence="1">
    <location>
        <begin position="245"/>
        <end position="266"/>
    </location>
</feature>
<feature type="compositionally biased region" description="Pro residues" evidence="1">
    <location>
        <begin position="288"/>
        <end position="298"/>
    </location>
</feature>
<accession>A0A0C9WU84</accession>
<feature type="compositionally biased region" description="Polar residues" evidence="1">
    <location>
        <begin position="887"/>
        <end position="897"/>
    </location>
</feature>
<sequence>MSFSTFASPPPLPPPPRIPGKSPARNAAATPIPNMLRSDSTATRNPPHNTAALTPSPPKRKPSLASPSPPTPLIPSFNVATSRPGGLPTTPVPPSTQTQNTSQSQYITTFQRATSTTSSPDSPTSRAMMKRLLARPAAPAPYSGSESEGRSVGGLKRAATVAGSGDGAERRVNEERRHAAAMTSEQRILMTGNACSGNDSDARVISTTSGRRNLQEIASIPPSEGRNSGKPEEKQRKLLRRKPSASRVTSPSSSPSRTSAPAAGSSNTNTTIKRSLSAAALTLTPLQSPAPSPKPPSLTPASALVEAYRAQEQSERASPKSHHPSTPLSSSDPEYLPDDDPATPYYTIFGSSSDRVIPVDSFEARIGWSDQGYLEGIKRSATVKSTSSAGGGLRTLTRKVSGRWKKAQHAGEEEKGRIRPRPSLQNSSGGGGRKSDVGVRTRTRTRSLSTEGLVLDAVVKHPPPLKTLTGKVNDEERGRRHARRPSSSENPPPVPSEGGGNKLWRLMKRISTGALRDKYRAEHHETPPPPLPLPAPGSAFASPSPLALDAGKKRALARFLPSASSSRSSSVGGESTRSRVRTAPALKTSGSPSHQQGQAQTQAQGLGTTRSSSPVSSSDKSVQYAHSSTSSFGVVDVQVEQAVPPVPSLLNTLRKNSRKQQQGVNGVGKHIVHPSQLCKEPPLTTPPPSCRAKRSLNHLSLRQPPRPRTADSEDWMIVQSPGVELPSLPFPPRRGMTTLVVSSAALAQDDSPAPAPAPARDDIDARKKKERDEEEERASGNGRESPLLPEFLISGAINTFRPRKSGDRVALKPPPLSVPVVPSAGSSTSPGRSASSPMRSTSSPTSPTSRSPTSPKSPSHHTRKSESHTHRKSEGGLSILTIRPGRRSSSYDLSTAATVVHGEGSKSDRTGSSNPPPAIAARSPASAARFPASSIMSPTSSKKSPASNSPATKSPTPASTTNRSTSTRSSTSSTPSRHHALTEQEKAQRWDDLLERSARAGGTLHLAGDWDVTLQSDLLRYSSTPSEVEMAGIGVLG</sequence>
<feature type="compositionally biased region" description="Basic and acidic residues" evidence="1">
    <location>
        <begin position="980"/>
        <end position="989"/>
    </location>
</feature>
<keyword evidence="3" id="KW-1185">Reference proteome</keyword>
<feature type="compositionally biased region" description="Polar residues" evidence="1">
    <location>
        <begin position="655"/>
        <end position="664"/>
    </location>
</feature>
<feature type="compositionally biased region" description="Basic and acidic residues" evidence="1">
    <location>
        <begin position="167"/>
        <end position="178"/>
    </location>
</feature>
<proteinExistence type="predicted"/>
<feature type="compositionally biased region" description="Polar residues" evidence="1">
    <location>
        <begin position="193"/>
        <end position="212"/>
    </location>
</feature>
<feature type="compositionally biased region" description="Basic and acidic residues" evidence="1">
    <location>
        <begin position="515"/>
        <end position="526"/>
    </location>
</feature>
<feature type="region of interest" description="Disordered" evidence="1">
    <location>
        <begin position="743"/>
        <end position="989"/>
    </location>
</feature>
<dbReference type="STRING" id="1095629.A0A0C9WU84"/>
<dbReference type="EMBL" id="KN838744">
    <property type="protein sequence ID" value="KIJ95745.1"/>
    <property type="molecule type" value="Genomic_DNA"/>
</dbReference>
<feature type="compositionally biased region" description="Low complexity" evidence="1">
    <location>
        <begin position="562"/>
        <end position="575"/>
    </location>
</feature>
<reference evidence="2 3" key="1">
    <citation type="submission" date="2014-04" db="EMBL/GenBank/DDBJ databases">
        <authorList>
            <consortium name="DOE Joint Genome Institute"/>
            <person name="Kuo A."/>
            <person name="Kohler A."/>
            <person name="Nagy L.G."/>
            <person name="Floudas D."/>
            <person name="Copeland A."/>
            <person name="Barry K.W."/>
            <person name="Cichocki N."/>
            <person name="Veneault-Fourrey C."/>
            <person name="LaButti K."/>
            <person name="Lindquist E.A."/>
            <person name="Lipzen A."/>
            <person name="Lundell T."/>
            <person name="Morin E."/>
            <person name="Murat C."/>
            <person name="Sun H."/>
            <person name="Tunlid A."/>
            <person name="Henrissat B."/>
            <person name="Grigoriev I.V."/>
            <person name="Hibbett D.S."/>
            <person name="Martin F."/>
            <person name="Nordberg H.P."/>
            <person name="Cantor M.N."/>
            <person name="Hua S.X."/>
        </authorList>
    </citation>
    <scope>NUCLEOTIDE SEQUENCE [LARGE SCALE GENOMIC DNA]</scope>
    <source>
        <strain evidence="2 3">LaAM-08-1</strain>
    </source>
</reference>
<feature type="compositionally biased region" description="Basic residues" evidence="1">
    <location>
        <begin position="396"/>
        <end position="408"/>
    </location>
</feature>
<feature type="compositionally biased region" description="Low complexity" evidence="1">
    <location>
        <begin position="536"/>
        <end position="546"/>
    </location>
</feature>
<protein>
    <submittedName>
        <fullName evidence="2">Uncharacterized protein</fullName>
    </submittedName>
</protein>
<feature type="compositionally biased region" description="Basic and acidic residues" evidence="1">
    <location>
        <begin position="759"/>
        <end position="771"/>
    </location>
</feature>
<dbReference type="HOGENOM" id="CLU_293208_0_0_1"/>
<evidence type="ECO:0000256" key="1">
    <source>
        <dbReference type="SAM" id="MobiDB-lite"/>
    </source>
</evidence>